<accession>A0A0A8YIU8</accession>
<dbReference type="EMBL" id="GBRH01272432">
    <property type="protein sequence ID" value="JAD25463.1"/>
    <property type="molecule type" value="Transcribed_RNA"/>
</dbReference>
<reference evidence="1" key="1">
    <citation type="submission" date="2014-09" db="EMBL/GenBank/DDBJ databases">
        <authorList>
            <person name="Magalhaes I.L.F."/>
            <person name="Oliveira U."/>
            <person name="Santos F.R."/>
            <person name="Vidigal T.H.D.A."/>
            <person name="Brescovit A.D."/>
            <person name="Santos A.J."/>
        </authorList>
    </citation>
    <scope>NUCLEOTIDE SEQUENCE</scope>
    <source>
        <tissue evidence="1">Shoot tissue taken approximately 20 cm above the soil surface</tissue>
    </source>
</reference>
<reference evidence="1" key="2">
    <citation type="journal article" date="2015" name="Data Brief">
        <title>Shoot transcriptome of the giant reed, Arundo donax.</title>
        <authorList>
            <person name="Barrero R.A."/>
            <person name="Guerrero F.D."/>
            <person name="Moolhuijzen P."/>
            <person name="Goolsby J.A."/>
            <person name="Tidwell J."/>
            <person name="Bellgard S.E."/>
            <person name="Bellgard M.I."/>
        </authorList>
    </citation>
    <scope>NUCLEOTIDE SEQUENCE</scope>
    <source>
        <tissue evidence="1">Shoot tissue taken approximately 20 cm above the soil surface</tissue>
    </source>
</reference>
<protein>
    <submittedName>
        <fullName evidence="1">Uncharacterized protein</fullName>
    </submittedName>
</protein>
<sequence>MPLVNAVIKTHGNNYRINNIKNLSKILPTNRTAAHLMTINGNSANKVRYLTC</sequence>
<evidence type="ECO:0000313" key="1">
    <source>
        <dbReference type="EMBL" id="JAD25463.1"/>
    </source>
</evidence>
<dbReference type="AlphaFoldDB" id="A0A0A8YIU8"/>
<name>A0A0A8YIU8_ARUDO</name>
<proteinExistence type="predicted"/>
<organism evidence="1">
    <name type="scientific">Arundo donax</name>
    <name type="common">Giant reed</name>
    <name type="synonym">Donax arundinaceus</name>
    <dbReference type="NCBI Taxonomy" id="35708"/>
    <lineage>
        <taxon>Eukaryota</taxon>
        <taxon>Viridiplantae</taxon>
        <taxon>Streptophyta</taxon>
        <taxon>Embryophyta</taxon>
        <taxon>Tracheophyta</taxon>
        <taxon>Spermatophyta</taxon>
        <taxon>Magnoliopsida</taxon>
        <taxon>Liliopsida</taxon>
        <taxon>Poales</taxon>
        <taxon>Poaceae</taxon>
        <taxon>PACMAD clade</taxon>
        <taxon>Arundinoideae</taxon>
        <taxon>Arundineae</taxon>
        <taxon>Arundo</taxon>
    </lineage>
</organism>